<reference evidence="1 2" key="1">
    <citation type="journal article" date="2021" name="Front. Genet.">
        <title>Chromosome-Level Genome Assembly Reveals Significant Gene Expansion in the Toll and IMD Signaling Pathways of Dendrolimus kikuchii.</title>
        <authorList>
            <person name="Zhou J."/>
            <person name="Wu P."/>
            <person name="Xiong Z."/>
            <person name="Liu N."/>
            <person name="Zhao N."/>
            <person name="Ji M."/>
            <person name="Qiu Y."/>
            <person name="Yang B."/>
        </authorList>
    </citation>
    <scope>NUCLEOTIDE SEQUENCE [LARGE SCALE GENOMIC DNA]</scope>
    <source>
        <strain evidence="1">Ann1</strain>
    </source>
</reference>
<evidence type="ECO:0000313" key="1">
    <source>
        <dbReference type="EMBL" id="KAJ0180939.1"/>
    </source>
</evidence>
<dbReference type="EMBL" id="CM034391">
    <property type="protein sequence ID" value="KAJ0180939.1"/>
    <property type="molecule type" value="Genomic_DNA"/>
</dbReference>
<organism evidence="1 2">
    <name type="scientific">Dendrolimus kikuchii</name>
    <dbReference type="NCBI Taxonomy" id="765133"/>
    <lineage>
        <taxon>Eukaryota</taxon>
        <taxon>Metazoa</taxon>
        <taxon>Ecdysozoa</taxon>
        <taxon>Arthropoda</taxon>
        <taxon>Hexapoda</taxon>
        <taxon>Insecta</taxon>
        <taxon>Pterygota</taxon>
        <taxon>Neoptera</taxon>
        <taxon>Endopterygota</taxon>
        <taxon>Lepidoptera</taxon>
        <taxon>Glossata</taxon>
        <taxon>Ditrysia</taxon>
        <taxon>Bombycoidea</taxon>
        <taxon>Lasiocampidae</taxon>
        <taxon>Dendrolimus</taxon>
    </lineage>
</organism>
<dbReference type="Proteomes" id="UP000824533">
    <property type="component" value="Linkage Group LG05"/>
</dbReference>
<keyword evidence="2" id="KW-1185">Reference proteome</keyword>
<sequence length="78" mass="8618">MSSNMIGSQSAAEKLRRECQTGHAESCWMREKGTPVKASEFNNRSNIEGDVLNRHGISGVMAHTNENSQISKKIQKKG</sequence>
<gene>
    <name evidence="1" type="ORF">K1T71_003024</name>
</gene>
<comment type="caution">
    <text evidence="1">The sequence shown here is derived from an EMBL/GenBank/DDBJ whole genome shotgun (WGS) entry which is preliminary data.</text>
</comment>
<proteinExistence type="predicted"/>
<protein>
    <submittedName>
        <fullName evidence="1">Uncharacterized protein</fullName>
    </submittedName>
</protein>
<evidence type="ECO:0000313" key="2">
    <source>
        <dbReference type="Proteomes" id="UP000824533"/>
    </source>
</evidence>
<name>A0ACC1DB13_9NEOP</name>
<accession>A0ACC1DB13</accession>